<name>A0A429X2G8_SIMTE</name>
<reference evidence="1 2" key="1">
    <citation type="submission" date="2018-12" db="EMBL/GenBank/DDBJ databases">
        <authorList>
            <person name="Sun L."/>
            <person name="Chen Z."/>
        </authorList>
    </citation>
    <scope>NUCLEOTIDE SEQUENCE [LARGE SCALE GENOMIC DNA]</scope>
    <source>
        <strain evidence="1 2">LMG 29736</strain>
    </source>
</reference>
<proteinExistence type="predicted"/>
<accession>A0A429X2G8</accession>
<protein>
    <submittedName>
        <fullName evidence="1">Uncharacterized protein</fullName>
    </submittedName>
</protein>
<dbReference type="RefSeq" id="WP_126646668.1">
    <property type="nucleotide sequence ID" value="NZ_QYTW02000035.1"/>
</dbReference>
<comment type="caution">
    <text evidence="1">The sequence shown here is derived from an EMBL/GenBank/DDBJ whole genome shotgun (WGS) entry which is preliminary data.</text>
</comment>
<evidence type="ECO:0000313" key="1">
    <source>
        <dbReference type="EMBL" id="RST57388.1"/>
    </source>
</evidence>
<dbReference type="Proteomes" id="UP000287296">
    <property type="component" value="Unassembled WGS sequence"/>
</dbReference>
<evidence type="ECO:0000313" key="2">
    <source>
        <dbReference type="Proteomes" id="UP000287296"/>
    </source>
</evidence>
<dbReference type="EMBL" id="QYTW02000035">
    <property type="protein sequence ID" value="RST57388.1"/>
    <property type="molecule type" value="Genomic_DNA"/>
</dbReference>
<organism evidence="1 2">
    <name type="scientific">Siminovitchia terrae</name>
    <name type="common">Bacillus terrae</name>
    <dbReference type="NCBI Taxonomy" id="1914933"/>
    <lineage>
        <taxon>Bacteria</taxon>
        <taxon>Bacillati</taxon>
        <taxon>Bacillota</taxon>
        <taxon>Bacilli</taxon>
        <taxon>Bacillales</taxon>
        <taxon>Bacillaceae</taxon>
        <taxon>Siminovitchia</taxon>
    </lineage>
</organism>
<sequence>MKGMNIVQRLFGGRKKHQKEPEREQPTNMELFRLYTVLTNHDDWWNAKDCEPPERRRKNLEAKAALHSYYKQLVKVGTSKKVDKEATELYKKNMKDIEIALQDEKYMRACYEIINLMYYEPFMRKDIHSELRSLLERNLGVT</sequence>
<dbReference type="AlphaFoldDB" id="A0A429X2G8"/>
<gene>
    <name evidence="1" type="ORF">D5F11_023040</name>
</gene>
<dbReference type="OrthoDB" id="2892343at2"/>